<dbReference type="NCBIfam" id="NF009159">
    <property type="entry name" value="PRK12504.1"/>
    <property type="match status" value="1"/>
</dbReference>
<evidence type="ECO:0008006" key="12">
    <source>
        <dbReference type="Google" id="ProtNLM"/>
    </source>
</evidence>
<proteinExistence type="predicted"/>
<feature type="transmembrane region" description="Helical" evidence="7">
    <location>
        <begin position="87"/>
        <end position="105"/>
    </location>
</feature>
<keyword evidence="2" id="KW-0813">Transport</keyword>
<dbReference type="EMBL" id="BNGU01000005">
    <property type="protein sequence ID" value="GHM59218.1"/>
    <property type="molecule type" value="Genomic_DNA"/>
</dbReference>
<keyword evidence="5 7" id="KW-1133">Transmembrane helix</keyword>
<dbReference type="PANTHER" id="PTHR43373:SF1">
    <property type="entry name" value="NA(+)_H(+) ANTIPORTER SUBUNIT A"/>
    <property type="match status" value="1"/>
</dbReference>
<dbReference type="Gene3D" id="1.20.120.1200">
    <property type="entry name" value="NADH-ubiquinone/plastoquinone oxidoreductase chain 6, subunit NuoJ"/>
    <property type="match status" value="1"/>
</dbReference>
<keyword evidence="3" id="KW-1003">Cell membrane</keyword>
<feature type="transmembrane region" description="Helical" evidence="7">
    <location>
        <begin position="151"/>
        <end position="169"/>
    </location>
</feature>
<keyword evidence="4 7" id="KW-0812">Transmembrane</keyword>
<dbReference type="InterPro" id="IPR042106">
    <property type="entry name" value="Nuo/plastoQ_OxRdtase_6_NuoJ"/>
</dbReference>
<evidence type="ECO:0000256" key="4">
    <source>
        <dbReference type="ARBA" id="ARBA00022692"/>
    </source>
</evidence>
<evidence type="ECO:0000313" key="11">
    <source>
        <dbReference type="Proteomes" id="UP000637906"/>
    </source>
</evidence>
<organism evidence="10 11">
    <name type="scientific">Candidatus Mesenet longicola</name>
    <dbReference type="NCBI Taxonomy" id="1892558"/>
    <lineage>
        <taxon>Bacteria</taxon>
        <taxon>Pseudomonadati</taxon>
        <taxon>Pseudomonadota</taxon>
        <taxon>Alphaproteobacteria</taxon>
        <taxon>Rickettsiales</taxon>
        <taxon>Anaplasmataceae</taxon>
        <taxon>Candidatus Mesenet</taxon>
    </lineage>
</organism>
<evidence type="ECO:0000256" key="5">
    <source>
        <dbReference type="ARBA" id="ARBA00022989"/>
    </source>
</evidence>
<dbReference type="PANTHER" id="PTHR43373">
    <property type="entry name" value="NA(+)/H(+) ANTIPORTER SUBUNIT"/>
    <property type="match status" value="1"/>
</dbReference>
<evidence type="ECO:0000256" key="7">
    <source>
        <dbReference type="SAM" id="Phobius"/>
    </source>
</evidence>
<evidence type="ECO:0000256" key="2">
    <source>
        <dbReference type="ARBA" id="ARBA00022448"/>
    </source>
</evidence>
<gene>
    <name evidence="10" type="ORF">sL5_02110</name>
</gene>
<protein>
    <recommendedName>
        <fullName evidence="12">Cation:proton antiporter</fullName>
    </recommendedName>
</protein>
<name>A0A8J3HPC2_9RICK</name>
<dbReference type="Proteomes" id="UP000637906">
    <property type="component" value="Unassembled WGS sequence"/>
</dbReference>
<comment type="caution">
    <text evidence="10">The sequence shown here is derived from an EMBL/GenBank/DDBJ whole genome shotgun (WGS) entry which is preliminary data.</text>
</comment>
<dbReference type="Pfam" id="PF13244">
    <property type="entry name" value="MbhD"/>
    <property type="match status" value="1"/>
</dbReference>
<feature type="transmembrane region" description="Helical" evidence="7">
    <location>
        <begin position="125"/>
        <end position="144"/>
    </location>
</feature>
<dbReference type="InterPro" id="IPR046806">
    <property type="entry name" value="MrpA_C/MbhE"/>
</dbReference>
<feature type="transmembrane region" description="Helical" evidence="7">
    <location>
        <begin position="53"/>
        <end position="75"/>
    </location>
</feature>
<feature type="transmembrane region" description="Helical" evidence="7">
    <location>
        <begin position="30"/>
        <end position="47"/>
    </location>
</feature>
<feature type="transmembrane region" description="Helical" evidence="7">
    <location>
        <begin position="6"/>
        <end position="23"/>
    </location>
</feature>
<keyword evidence="6 7" id="KW-0472">Membrane</keyword>
<evidence type="ECO:0000259" key="8">
    <source>
        <dbReference type="Pfam" id="PF13244"/>
    </source>
</evidence>
<feature type="domain" description="MrpA C-terminal/MbhE" evidence="9">
    <location>
        <begin position="113"/>
        <end position="170"/>
    </location>
</feature>
<accession>A0A8J3HPC2</accession>
<dbReference type="Pfam" id="PF20501">
    <property type="entry name" value="MbhE"/>
    <property type="match status" value="1"/>
</dbReference>
<sequence length="176" mass="19009">MIEAISCILLSILIVTALAVSFVQNLIINTLLMSIFSIAMALIYLLLNAPDVAITESCVGAGISTIFTLAALSLIKNYNAKGSDKKLLSLCVVLPFFVCFMYIMLNIPSFGNTDAPIHKYVAPYYIENTSSLIGIPNIVTAILASFRGYDTLCETVVVLIAAIGISLILKNEKHND</sequence>
<dbReference type="InterPro" id="IPR025383">
    <property type="entry name" value="MrpA_C/MbhD"/>
</dbReference>
<dbReference type="AlphaFoldDB" id="A0A8J3HPC2"/>
<evidence type="ECO:0000259" key="9">
    <source>
        <dbReference type="Pfam" id="PF20501"/>
    </source>
</evidence>
<evidence type="ECO:0000256" key="1">
    <source>
        <dbReference type="ARBA" id="ARBA00004651"/>
    </source>
</evidence>
<reference evidence="10 11" key="1">
    <citation type="journal article" date="2021" name="Microb. Ecol.">
        <title>Candidatus Mesenet longicola: Novel Endosymbionts of Brontispa longissima that Induce Cytoplasmic Incompatibility.</title>
        <authorList>
            <person name="Takano S."/>
            <person name="Gotoh Y."/>
            <person name="Hayashi T."/>
        </authorList>
    </citation>
    <scope>NUCLEOTIDE SEQUENCE [LARGE SCALE GENOMIC DNA]</scope>
    <source>
        <strain evidence="10">L5</strain>
    </source>
</reference>
<feature type="domain" description="MrpA C-terminal/MbhD" evidence="8">
    <location>
        <begin position="12"/>
        <end position="75"/>
    </location>
</feature>
<comment type="subcellular location">
    <subcellularLocation>
        <location evidence="1">Cell membrane</location>
        <topology evidence="1">Multi-pass membrane protein</topology>
    </subcellularLocation>
</comment>
<keyword evidence="11" id="KW-1185">Reference proteome</keyword>
<evidence type="ECO:0000256" key="3">
    <source>
        <dbReference type="ARBA" id="ARBA00022475"/>
    </source>
</evidence>
<dbReference type="GO" id="GO:0005886">
    <property type="term" value="C:plasma membrane"/>
    <property type="evidence" value="ECO:0007669"/>
    <property type="project" value="UniProtKB-SubCell"/>
</dbReference>
<evidence type="ECO:0000313" key="10">
    <source>
        <dbReference type="EMBL" id="GHM59218.1"/>
    </source>
</evidence>
<dbReference type="InterPro" id="IPR050616">
    <property type="entry name" value="CPA3_Na-H_Antiporter_A"/>
</dbReference>
<evidence type="ECO:0000256" key="6">
    <source>
        <dbReference type="ARBA" id="ARBA00023136"/>
    </source>
</evidence>